<evidence type="ECO:0000313" key="3">
    <source>
        <dbReference type="Ensembl" id="ENSCCRP00000171416.1"/>
    </source>
</evidence>
<keyword evidence="4" id="KW-1185">Reference proteome</keyword>
<sequence>MDSDIEICSGSSTQGSVEVEDFSPPDSPGLNGDIIDGGAGPLPYLFEPIAPAVTVDENMDEPEAARMGEVSEWCTCGHCTRLSPRENLCCREVYVISQNTRFTICRFWAFNLSCYRHLAYKNFVRWCWGYLGRHIRVVIPSCAVTRIREQFPDNTGTYSGFQPPLLD</sequence>
<dbReference type="Proteomes" id="UP001108240">
    <property type="component" value="Unplaced"/>
</dbReference>
<protein>
    <recommendedName>
        <fullName evidence="2">P2X purinoreceptor 7 intracellular domain-containing protein</fullName>
    </recommendedName>
</protein>
<dbReference type="PANTHER" id="PTHR36981">
    <property type="entry name" value="ZGC:195170"/>
    <property type="match status" value="1"/>
</dbReference>
<name>A0A9J8D056_CYPCA</name>
<reference evidence="3" key="1">
    <citation type="submission" date="2025-08" db="UniProtKB">
        <authorList>
            <consortium name="Ensembl"/>
        </authorList>
    </citation>
    <scope>IDENTIFICATION</scope>
</reference>
<dbReference type="Ensembl" id="ENSCCRT00000160547.1">
    <property type="protein sequence ID" value="ENSCCRP00000171416.1"/>
    <property type="gene ID" value="ENSCCRG00000060204.1"/>
</dbReference>
<dbReference type="OMA" id="PRENLCC"/>
<reference evidence="3" key="2">
    <citation type="submission" date="2025-09" db="UniProtKB">
        <authorList>
            <consortium name="Ensembl"/>
        </authorList>
    </citation>
    <scope>IDENTIFICATION</scope>
</reference>
<organism evidence="3 4">
    <name type="scientific">Cyprinus carpio carpio</name>
    <dbReference type="NCBI Taxonomy" id="630221"/>
    <lineage>
        <taxon>Eukaryota</taxon>
        <taxon>Metazoa</taxon>
        <taxon>Chordata</taxon>
        <taxon>Craniata</taxon>
        <taxon>Vertebrata</taxon>
        <taxon>Euteleostomi</taxon>
        <taxon>Actinopterygii</taxon>
        <taxon>Neopterygii</taxon>
        <taxon>Teleostei</taxon>
        <taxon>Ostariophysi</taxon>
        <taxon>Cypriniformes</taxon>
        <taxon>Cyprinidae</taxon>
        <taxon>Cyprininae</taxon>
        <taxon>Cyprinus</taxon>
    </lineage>
</organism>
<proteinExistence type="predicted"/>
<dbReference type="PANTHER" id="PTHR36981:SF9">
    <property type="entry name" value="NANOR-RELATED"/>
    <property type="match status" value="1"/>
</dbReference>
<feature type="region of interest" description="Disordered" evidence="1">
    <location>
        <begin position="1"/>
        <end position="30"/>
    </location>
</feature>
<dbReference type="GeneTree" id="ENSGT00530000068605"/>
<dbReference type="Pfam" id="PF20478">
    <property type="entry name" value="P2RX7_C"/>
    <property type="match status" value="1"/>
</dbReference>
<dbReference type="InterPro" id="IPR046815">
    <property type="entry name" value="P2RX7_C"/>
</dbReference>
<accession>A0A9J8D056</accession>
<evidence type="ECO:0000256" key="1">
    <source>
        <dbReference type="SAM" id="MobiDB-lite"/>
    </source>
</evidence>
<dbReference type="AlphaFoldDB" id="A0A9J8D056"/>
<evidence type="ECO:0000259" key="2">
    <source>
        <dbReference type="Pfam" id="PF20478"/>
    </source>
</evidence>
<evidence type="ECO:0000313" key="4">
    <source>
        <dbReference type="Proteomes" id="UP001108240"/>
    </source>
</evidence>
<feature type="domain" description="P2X purinoreceptor 7 intracellular" evidence="2">
    <location>
        <begin position="115"/>
        <end position="162"/>
    </location>
</feature>